<reference evidence="1 2" key="1">
    <citation type="submission" date="2016-03" db="EMBL/GenBank/DDBJ databases">
        <title>How can Kluyveromyces marxianus grow so fast - potential evolutionary course in Saccharomyces Complex revealed by comparative genomics.</title>
        <authorList>
            <person name="Mo W."/>
            <person name="Lu W."/>
            <person name="Yang X."/>
            <person name="Qi J."/>
            <person name="Lv H."/>
        </authorList>
    </citation>
    <scope>NUCLEOTIDE SEQUENCE [LARGE SCALE GENOMIC DNA]</scope>
    <source>
        <strain evidence="1 2">FIM1</strain>
    </source>
</reference>
<organism evidence="1 2">
    <name type="scientific">Kluyveromyces marxianus</name>
    <name type="common">Yeast</name>
    <name type="synonym">Candida kefyr</name>
    <dbReference type="NCBI Taxonomy" id="4911"/>
    <lineage>
        <taxon>Eukaryota</taxon>
        <taxon>Fungi</taxon>
        <taxon>Dikarya</taxon>
        <taxon>Ascomycota</taxon>
        <taxon>Saccharomycotina</taxon>
        <taxon>Saccharomycetes</taxon>
        <taxon>Saccharomycetales</taxon>
        <taxon>Saccharomycetaceae</taxon>
        <taxon>Kluyveromyces</taxon>
    </lineage>
</organism>
<proteinExistence type="predicted"/>
<accession>A0ABX6F0S7</accession>
<gene>
    <name evidence="1" type="ORF">FIM1_4180</name>
</gene>
<reference evidence="1 2" key="2">
    <citation type="submission" date="2019-11" db="EMBL/GenBank/DDBJ databases">
        <authorList>
            <person name="Lu H."/>
        </authorList>
    </citation>
    <scope>NUCLEOTIDE SEQUENCE [LARGE SCALE GENOMIC DNA]</scope>
    <source>
        <strain evidence="1 2">FIM1</strain>
    </source>
</reference>
<evidence type="ECO:0000313" key="2">
    <source>
        <dbReference type="Proteomes" id="UP000422736"/>
    </source>
</evidence>
<evidence type="ECO:0000313" key="1">
    <source>
        <dbReference type="EMBL" id="QGN17446.1"/>
    </source>
</evidence>
<sequence length="373" mass="43231">MRSIGLVVLVPSSSENTIFPTKRDTECQKVLKGIAVYDFTQQKKRDKLKSCLKEGNQRLVSKMFLLQQRFFEDLDLMKFHIHNKKLELKTSTRETIKKWKGEDNLHCGPITLEIGSDVESSFIVSVEDSISLSRYLPTNNTQRQFSKTEEERNILNNKTTSSFQKISTKELRTYSGCSNDFHIALECNTTKYFTQDESFLNYIDRQIDPEDTFKDSPISNIRSSLISETSLKNGFETDPSTLGGSLGTASEEEMNIRMLCPNNKGMLKSVTLERPFNFIDVEKKTTQAPAFHNPINENSESTFVWEFRDGNFVKVPCDPLDEKNMEWDVDNENEKSFSLRQFLHQKRLKVAERMYELFRQKYLNEPIVCGTYN</sequence>
<dbReference type="EMBL" id="CP015059">
    <property type="protein sequence ID" value="QGN17446.1"/>
    <property type="molecule type" value="Genomic_DNA"/>
</dbReference>
<keyword evidence="2" id="KW-1185">Reference proteome</keyword>
<name>A0ABX6F0S7_KLUMA</name>
<dbReference type="Proteomes" id="UP000422736">
    <property type="component" value="Chromosome 6"/>
</dbReference>
<protein>
    <submittedName>
        <fullName evidence="1">Uncharacterized protein</fullName>
    </submittedName>
</protein>